<evidence type="ECO:0000313" key="1">
    <source>
        <dbReference type="EMBL" id="KKL08988.1"/>
    </source>
</evidence>
<dbReference type="AlphaFoldDB" id="A0A0F9DAB5"/>
<evidence type="ECO:0000313" key="2">
    <source>
        <dbReference type="EMBL" id="KKL50407.1"/>
    </source>
</evidence>
<feature type="non-terminal residue" evidence="1">
    <location>
        <position position="1"/>
    </location>
</feature>
<accession>A0A0F9DAB5</accession>
<dbReference type="EMBL" id="LAZR01042662">
    <property type="protein sequence ID" value="KKL08988.1"/>
    <property type="molecule type" value="Genomic_DNA"/>
</dbReference>
<proteinExistence type="predicted"/>
<name>A0A0F9DAB5_9ZZZZ</name>
<sequence length="33" mass="3775">ELTGMKSRGLSGNRKEREQIKNLLAEFTRLLGE</sequence>
<protein>
    <submittedName>
        <fullName evidence="1">Uncharacterized protein</fullName>
    </submittedName>
</protein>
<gene>
    <name evidence="2" type="ORF">LCGC14_2305810</name>
    <name evidence="1" type="ORF">LCGC14_2570370</name>
</gene>
<organism evidence="1">
    <name type="scientific">marine sediment metagenome</name>
    <dbReference type="NCBI Taxonomy" id="412755"/>
    <lineage>
        <taxon>unclassified sequences</taxon>
        <taxon>metagenomes</taxon>
        <taxon>ecological metagenomes</taxon>
    </lineage>
</organism>
<comment type="caution">
    <text evidence="1">The sequence shown here is derived from an EMBL/GenBank/DDBJ whole genome shotgun (WGS) entry which is preliminary data.</text>
</comment>
<dbReference type="EMBL" id="LAZR01032610">
    <property type="protein sequence ID" value="KKL50407.1"/>
    <property type="molecule type" value="Genomic_DNA"/>
</dbReference>
<reference evidence="1" key="1">
    <citation type="journal article" date="2015" name="Nature">
        <title>Complex archaea that bridge the gap between prokaryotes and eukaryotes.</title>
        <authorList>
            <person name="Spang A."/>
            <person name="Saw J.H."/>
            <person name="Jorgensen S.L."/>
            <person name="Zaremba-Niedzwiedzka K."/>
            <person name="Martijn J."/>
            <person name="Lind A.E."/>
            <person name="van Eijk R."/>
            <person name="Schleper C."/>
            <person name="Guy L."/>
            <person name="Ettema T.J."/>
        </authorList>
    </citation>
    <scope>NUCLEOTIDE SEQUENCE</scope>
</reference>